<keyword evidence="5" id="KW-1185">Reference proteome</keyword>
<dbReference type="InterPro" id="IPR044925">
    <property type="entry name" value="His-Me_finger_sf"/>
</dbReference>
<dbReference type="InterPro" id="IPR020864">
    <property type="entry name" value="MACPF"/>
</dbReference>
<feature type="domain" description="Apple" evidence="2">
    <location>
        <begin position="655"/>
        <end position="733"/>
    </location>
</feature>
<evidence type="ECO:0000313" key="5">
    <source>
        <dbReference type="Proteomes" id="UP000225706"/>
    </source>
</evidence>
<dbReference type="GO" id="GO:0003676">
    <property type="term" value="F:nucleic acid binding"/>
    <property type="evidence" value="ECO:0007669"/>
    <property type="project" value="InterPro"/>
</dbReference>
<evidence type="ECO:0000259" key="2">
    <source>
        <dbReference type="PROSITE" id="PS50948"/>
    </source>
</evidence>
<dbReference type="AlphaFoldDB" id="A0A2B4SBI8"/>
<feature type="chain" id="PRO_5012111983" description="MACPF domain-containing protein" evidence="1">
    <location>
        <begin position="24"/>
        <end position="810"/>
    </location>
</feature>
<feature type="domain" description="MACPF" evidence="3">
    <location>
        <begin position="328"/>
        <end position="646"/>
    </location>
</feature>
<dbReference type="InterPro" id="IPR044929">
    <property type="entry name" value="DNA/RNA_non-sp_Endonuclease_sf"/>
</dbReference>
<dbReference type="GO" id="GO:0046872">
    <property type="term" value="F:metal ion binding"/>
    <property type="evidence" value="ECO:0007669"/>
    <property type="project" value="InterPro"/>
</dbReference>
<evidence type="ECO:0000259" key="3">
    <source>
        <dbReference type="PROSITE" id="PS51412"/>
    </source>
</evidence>
<evidence type="ECO:0000313" key="4">
    <source>
        <dbReference type="EMBL" id="PFX26393.1"/>
    </source>
</evidence>
<dbReference type="EMBL" id="LSMT01000127">
    <property type="protein sequence ID" value="PFX26393.1"/>
    <property type="molecule type" value="Genomic_DNA"/>
</dbReference>
<keyword evidence="1" id="KW-0732">Signal</keyword>
<proteinExistence type="predicted"/>
<dbReference type="SUPFAM" id="SSF54060">
    <property type="entry name" value="His-Me finger endonucleases"/>
    <property type="match status" value="1"/>
</dbReference>
<gene>
    <name evidence="4" type="ORF">AWC38_SpisGene8915</name>
</gene>
<dbReference type="InterPro" id="IPR003609">
    <property type="entry name" value="Pan_app"/>
</dbReference>
<dbReference type="PANTHER" id="PTHR21472:SF7">
    <property type="entry name" value="ENDONUCLEASE G, MITOCHONDRIAL-LIKE ISOFORM X2"/>
    <property type="match status" value="1"/>
</dbReference>
<protein>
    <recommendedName>
        <fullName evidence="6">MACPF domain-containing protein</fullName>
    </recommendedName>
</protein>
<dbReference type="OrthoDB" id="5955810at2759"/>
<dbReference type="PANTHER" id="PTHR21472">
    <property type="entry name" value="ENDONUCLEASE DOMAIN-CONTAINING 1 PROTEIN ENDOD1"/>
    <property type="match status" value="1"/>
</dbReference>
<comment type="caution">
    <text evidence="4">The sequence shown here is derived from an EMBL/GenBank/DDBJ whole genome shotgun (WGS) entry which is preliminary data.</text>
</comment>
<organism evidence="4 5">
    <name type="scientific">Stylophora pistillata</name>
    <name type="common">Smooth cauliflower coral</name>
    <dbReference type="NCBI Taxonomy" id="50429"/>
    <lineage>
        <taxon>Eukaryota</taxon>
        <taxon>Metazoa</taxon>
        <taxon>Cnidaria</taxon>
        <taxon>Anthozoa</taxon>
        <taxon>Hexacorallia</taxon>
        <taxon>Scleractinia</taxon>
        <taxon>Astrocoeniina</taxon>
        <taxon>Pocilloporidae</taxon>
        <taxon>Stylophora</taxon>
    </lineage>
</organism>
<name>A0A2B4SBI8_STYPI</name>
<dbReference type="Pfam" id="PF01223">
    <property type="entry name" value="Endonuclease_NS"/>
    <property type="match status" value="1"/>
</dbReference>
<dbReference type="Pfam" id="PF01823">
    <property type="entry name" value="MACPF"/>
    <property type="match status" value="1"/>
</dbReference>
<dbReference type="Gene3D" id="3.40.570.10">
    <property type="entry name" value="Extracellular Endonuclease, subunit A"/>
    <property type="match status" value="1"/>
</dbReference>
<dbReference type="Proteomes" id="UP000225706">
    <property type="component" value="Unassembled WGS sequence"/>
</dbReference>
<sequence length="810" mass="90093">MNKLTTKLLFLLMTGCFLNRVKGYQCSATGTNGIAACQCNFMEACDAQGNPNPNLADYLPTGVDQFGLVQGGQRNLAYLCEGVGAVGILYDCNNRIPLYAATVIHGAQLTGKSGGRPRVKFSQSRLLNPHFQQENGDYIRALKRELCYRKQIERNYCVEEDWLFASGHRKRKRFRTRICPGGSVVKTSVHRGHLIASQYGRRDQAKKRATFTYTNAVPQFGGFNSYPWRVCESRLITWGNQNCAQVKGATNVRLFVVVGAIPSTGSHARDDQKYLVPVAGAIFMLLVLPNTSGSPLRSGQPGLSYLSLGQGEKSNPGVFDFGVRLDNDLQDCNGTQWKKTFPDLDFALLGYDILHGDPNAECDPGFTHPIFKADYSERRQSADCRYSVPVGLTVYPCQSCLVSFESKLVRNKQEMSKHLGAAAKLEGGGWGFQFSASASYKRDVAEMSSGEYVRVISSAQCQYYRSHIDLTRPPPFHPGFIEWATKLADPRATDGDVLQFVKYYGTHFFSDVTFGAKFIQSHKISQAALTTLRKESISVEVQASYSGLFSIGGGFSMDSDQRNAASKFMKNVQTTTITVGSSPPSNGDAMTWAASVQSNPVPTKYTLTGIEDLFTDHFTRHLSPKVNYGRLKKRFSSAAYKYCQVLKMQGKVSRCKNSTFSLSTIFLGFSGYKYIRDVDRVTCEETCLDDVDCVAVEFRNFTSTICSFFKGDVVSRVVTQQGSQIVVFLSQLATNKKVLSLEKASFRGYAFKAPRHDKPQDCWRQCEDELECDAYSWSSSRSLKCSLFLAKHITYIRYSSTSQAALVQNK</sequence>
<dbReference type="InterPro" id="IPR039015">
    <property type="entry name" value="ENDOD1"/>
</dbReference>
<dbReference type="InterPro" id="IPR001604">
    <property type="entry name" value="Endo_G_ENPP1-like_dom"/>
</dbReference>
<dbReference type="PROSITE" id="PS50948">
    <property type="entry name" value="PAN"/>
    <property type="match status" value="1"/>
</dbReference>
<feature type="signal peptide" evidence="1">
    <location>
        <begin position="1"/>
        <end position="23"/>
    </location>
</feature>
<evidence type="ECO:0008006" key="6">
    <source>
        <dbReference type="Google" id="ProtNLM"/>
    </source>
</evidence>
<dbReference type="SMART" id="SM00892">
    <property type="entry name" value="Endonuclease_NS"/>
    <property type="match status" value="1"/>
</dbReference>
<accession>A0A2B4SBI8</accession>
<dbReference type="GO" id="GO:0016787">
    <property type="term" value="F:hydrolase activity"/>
    <property type="evidence" value="ECO:0007669"/>
    <property type="project" value="InterPro"/>
</dbReference>
<reference evidence="5" key="1">
    <citation type="journal article" date="2017" name="bioRxiv">
        <title>Comparative analysis of the genomes of Stylophora pistillata and Acropora digitifera provides evidence for extensive differences between species of corals.</title>
        <authorList>
            <person name="Voolstra C.R."/>
            <person name="Li Y."/>
            <person name="Liew Y.J."/>
            <person name="Baumgarten S."/>
            <person name="Zoccola D."/>
            <person name="Flot J.-F."/>
            <person name="Tambutte S."/>
            <person name="Allemand D."/>
            <person name="Aranda M."/>
        </authorList>
    </citation>
    <scope>NUCLEOTIDE SEQUENCE [LARGE SCALE GENOMIC DNA]</scope>
</reference>
<evidence type="ECO:0000256" key="1">
    <source>
        <dbReference type="SAM" id="SignalP"/>
    </source>
</evidence>
<dbReference type="PROSITE" id="PS51412">
    <property type="entry name" value="MACPF_2"/>
    <property type="match status" value="1"/>
</dbReference>